<accession>A0A447RRG8</accession>
<evidence type="ECO:0000313" key="1">
    <source>
        <dbReference type="EMBL" id="VEB02451.1"/>
    </source>
</evidence>
<sequence>MKICRCADNKPVAPKKQEAKSITVQPPRPKPWEKTYVLLPSFEKVKGDKVLYAHARAFCTTKPTRLRPGA</sequence>
<reference evidence="1 2" key="1">
    <citation type="submission" date="2018-12" db="EMBL/GenBank/DDBJ databases">
        <authorList>
            <consortium name="Pathogen Informatics"/>
        </authorList>
    </citation>
    <scope>NUCLEOTIDE SEQUENCE [LARGE SCALE GENOMIC DNA]</scope>
    <source>
        <strain evidence="1 2">NCTC13635</strain>
    </source>
</reference>
<proteinExistence type="predicted"/>
<dbReference type="Proteomes" id="UP000282433">
    <property type="component" value="Chromosome"/>
</dbReference>
<gene>
    <name evidence="1" type="ORF">NCTC13635_02863</name>
</gene>
<protein>
    <submittedName>
        <fullName evidence="1">Radical SAM domain-containing protein</fullName>
    </submittedName>
</protein>
<evidence type="ECO:0000313" key="2">
    <source>
        <dbReference type="Proteomes" id="UP000282433"/>
    </source>
</evidence>
<name>A0A447RRG8_KLEPN</name>
<dbReference type="EMBL" id="LR134162">
    <property type="protein sequence ID" value="VEB02451.1"/>
    <property type="molecule type" value="Genomic_DNA"/>
</dbReference>
<organism evidence="1 2">
    <name type="scientific">Klebsiella pneumoniae</name>
    <dbReference type="NCBI Taxonomy" id="573"/>
    <lineage>
        <taxon>Bacteria</taxon>
        <taxon>Pseudomonadati</taxon>
        <taxon>Pseudomonadota</taxon>
        <taxon>Gammaproteobacteria</taxon>
        <taxon>Enterobacterales</taxon>
        <taxon>Enterobacteriaceae</taxon>
        <taxon>Klebsiella/Raoultella group</taxon>
        <taxon>Klebsiella</taxon>
        <taxon>Klebsiella pneumoniae complex</taxon>
    </lineage>
</organism>
<dbReference type="AlphaFoldDB" id="A0A447RRG8"/>